<organism evidence="1 2">
    <name type="scientific">Prochlorococcus marinus XMU1408</name>
    <dbReference type="NCBI Taxonomy" id="2213228"/>
    <lineage>
        <taxon>Bacteria</taxon>
        <taxon>Bacillati</taxon>
        <taxon>Cyanobacteriota</taxon>
        <taxon>Cyanophyceae</taxon>
        <taxon>Synechococcales</taxon>
        <taxon>Prochlorococcaceae</taxon>
        <taxon>Prochlorococcus</taxon>
    </lineage>
</organism>
<gene>
    <name evidence="1" type="ORF">DNJ73_02460</name>
</gene>
<reference evidence="1 2" key="1">
    <citation type="journal article" date="2018" name="Appl. Environ. Microbiol.">
        <title>Genome rearrangement shapes Prochlorococcus ecological adaptation.</title>
        <authorList>
            <person name="Yan W."/>
            <person name="Wei S."/>
            <person name="Wang Q."/>
            <person name="Xiao X."/>
            <person name="Zeng Q."/>
            <person name="Jiao N."/>
            <person name="Zhang R."/>
        </authorList>
    </citation>
    <scope>NUCLEOTIDE SEQUENCE [LARGE SCALE GENOMIC DNA]</scope>
    <source>
        <strain evidence="1 2">XMU1408</strain>
    </source>
</reference>
<dbReference type="RefSeq" id="WP_158466130.1">
    <property type="nucleotide sequence ID" value="NZ_QJUE01000002.1"/>
</dbReference>
<accession>A0A318RFB5</accession>
<protein>
    <submittedName>
        <fullName evidence="1">Uncharacterized protein</fullName>
    </submittedName>
</protein>
<evidence type="ECO:0000313" key="1">
    <source>
        <dbReference type="EMBL" id="PYE02633.1"/>
    </source>
</evidence>
<sequence>MDSRKYQLQKQILEAFKAKDSELYTLLKSQWAHRFGVESLEELKNLDLNQMDQNLKNEDNQKIDPLQDLILEDAKEISTEDYDNQEKEITNQNIKLAESAEVEKKESSVNKSYEIVDKENSENIARIPLIDYKRAPEVKALIPLPPKPKYGYFKKWLM</sequence>
<dbReference type="Proteomes" id="UP000247807">
    <property type="component" value="Unassembled WGS sequence"/>
</dbReference>
<dbReference type="OrthoDB" id="561753at2"/>
<name>A0A318RFB5_PROMR</name>
<dbReference type="AlphaFoldDB" id="A0A318RFB5"/>
<proteinExistence type="predicted"/>
<dbReference type="EMBL" id="QJUE01000002">
    <property type="protein sequence ID" value="PYE02633.1"/>
    <property type="molecule type" value="Genomic_DNA"/>
</dbReference>
<comment type="caution">
    <text evidence="1">The sequence shown here is derived from an EMBL/GenBank/DDBJ whole genome shotgun (WGS) entry which is preliminary data.</text>
</comment>
<evidence type="ECO:0000313" key="2">
    <source>
        <dbReference type="Proteomes" id="UP000247807"/>
    </source>
</evidence>